<name>A0ACC1KEK8_9FUNG</name>
<keyword evidence="2" id="KW-1185">Reference proteome</keyword>
<sequence length="70" mass="7613">MDFSRPRMRLGGGAGGTQVVKTYGRFKQRIVHREAKGAQEFARVTGASTALADILGQSSDSDFEEEPPSR</sequence>
<evidence type="ECO:0000313" key="2">
    <source>
        <dbReference type="Proteomes" id="UP001140087"/>
    </source>
</evidence>
<dbReference type="Proteomes" id="UP001140087">
    <property type="component" value="Unassembled WGS sequence"/>
</dbReference>
<proteinExistence type="predicted"/>
<reference evidence="1" key="1">
    <citation type="submission" date="2022-07" db="EMBL/GenBank/DDBJ databases">
        <title>Phylogenomic reconstructions and comparative analyses of Kickxellomycotina fungi.</title>
        <authorList>
            <person name="Reynolds N.K."/>
            <person name="Stajich J.E."/>
            <person name="Barry K."/>
            <person name="Grigoriev I.V."/>
            <person name="Crous P."/>
            <person name="Smith M.E."/>
        </authorList>
    </citation>
    <scope>NUCLEOTIDE SEQUENCE</scope>
    <source>
        <strain evidence="1">BCRC 34780</strain>
    </source>
</reference>
<dbReference type="EMBL" id="JANBUN010003975">
    <property type="protein sequence ID" value="KAJ2788780.1"/>
    <property type="molecule type" value="Genomic_DNA"/>
</dbReference>
<feature type="non-terminal residue" evidence="1">
    <location>
        <position position="70"/>
    </location>
</feature>
<gene>
    <name evidence="1" type="ORF">H4R21_006917</name>
</gene>
<comment type="caution">
    <text evidence="1">The sequence shown here is derived from an EMBL/GenBank/DDBJ whole genome shotgun (WGS) entry which is preliminary data.</text>
</comment>
<organism evidence="1 2">
    <name type="scientific">Coemansia helicoidea</name>
    <dbReference type="NCBI Taxonomy" id="1286919"/>
    <lineage>
        <taxon>Eukaryota</taxon>
        <taxon>Fungi</taxon>
        <taxon>Fungi incertae sedis</taxon>
        <taxon>Zoopagomycota</taxon>
        <taxon>Kickxellomycotina</taxon>
        <taxon>Kickxellomycetes</taxon>
        <taxon>Kickxellales</taxon>
        <taxon>Kickxellaceae</taxon>
        <taxon>Coemansia</taxon>
    </lineage>
</organism>
<evidence type="ECO:0000313" key="1">
    <source>
        <dbReference type="EMBL" id="KAJ2788780.1"/>
    </source>
</evidence>
<protein>
    <submittedName>
        <fullName evidence="1">Uncharacterized protein</fullName>
    </submittedName>
</protein>
<accession>A0ACC1KEK8</accession>